<dbReference type="EMBL" id="LHYE01000020">
    <property type="protein sequence ID" value="KXB07015.1"/>
    <property type="molecule type" value="Genomic_DNA"/>
</dbReference>
<evidence type="ECO:0000313" key="1">
    <source>
        <dbReference type="EMBL" id="KXB07015.1"/>
    </source>
</evidence>
<dbReference type="InterPro" id="IPR016155">
    <property type="entry name" value="Mopterin_synth/thiamin_S_b"/>
</dbReference>
<sequence length="66" mass="7410">MKVKIKRKDANHRMDLEDGSRVKDALDSVEINKETVIVEREGEIVSMEEELVDGDELKLINVVSGG</sequence>
<organism evidence="1 2">
    <name type="scientific">candidate division MSBL1 archaeon SCGC-AAA382A20</name>
    <dbReference type="NCBI Taxonomy" id="1698280"/>
    <lineage>
        <taxon>Archaea</taxon>
        <taxon>Methanobacteriati</taxon>
        <taxon>Methanobacteriota</taxon>
        <taxon>candidate division MSBL1</taxon>
    </lineage>
</organism>
<proteinExistence type="predicted"/>
<dbReference type="Gene3D" id="3.10.20.30">
    <property type="match status" value="1"/>
</dbReference>
<dbReference type="Pfam" id="PF02597">
    <property type="entry name" value="ThiS"/>
    <property type="match status" value="1"/>
</dbReference>
<protein>
    <recommendedName>
        <fullName evidence="3">Thiamine biosynthesis protein ThiS</fullName>
    </recommendedName>
</protein>
<evidence type="ECO:0000313" key="2">
    <source>
        <dbReference type="Proteomes" id="UP000070263"/>
    </source>
</evidence>
<evidence type="ECO:0008006" key="3">
    <source>
        <dbReference type="Google" id="ProtNLM"/>
    </source>
</evidence>
<accession>A0A133VKQ6</accession>
<dbReference type="InterPro" id="IPR012675">
    <property type="entry name" value="Beta-grasp_dom_sf"/>
</dbReference>
<reference evidence="1 2" key="1">
    <citation type="journal article" date="2016" name="Sci. Rep.">
        <title>Metabolic traits of an uncultured archaeal lineage -MSBL1- from brine pools of the Red Sea.</title>
        <authorList>
            <person name="Mwirichia R."/>
            <person name="Alam I."/>
            <person name="Rashid M."/>
            <person name="Vinu M."/>
            <person name="Ba-Alawi W."/>
            <person name="Anthony Kamau A."/>
            <person name="Kamanda Ngugi D."/>
            <person name="Goker M."/>
            <person name="Klenk H.P."/>
            <person name="Bajic V."/>
            <person name="Stingl U."/>
        </authorList>
    </citation>
    <scope>NUCLEOTIDE SEQUENCE [LARGE SCALE GENOMIC DNA]</scope>
    <source>
        <strain evidence="1">SCGC-AAA382A20</strain>
    </source>
</reference>
<comment type="caution">
    <text evidence="1">The sequence shown here is derived from an EMBL/GenBank/DDBJ whole genome shotgun (WGS) entry which is preliminary data.</text>
</comment>
<dbReference type="AlphaFoldDB" id="A0A133VKQ6"/>
<dbReference type="InterPro" id="IPR003749">
    <property type="entry name" value="ThiS/MoaD-like"/>
</dbReference>
<name>A0A133VKQ6_9EURY</name>
<keyword evidence="2" id="KW-1185">Reference proteome</keyword>
<dbReference type="SUPFAM" id="SSF54285">
    <property type="entry name" value="MoaD/ThiS"/>
    <property type="match status" value="1"/>
</dbReference>
<gene>
    <name evidence="1" type="ORF">AKJ51_02250</name>
</gene>
<dbReference type="Proteomes" id="UP000070263">
    <property type="component" value="Unassembled WGS sequence"/>
</dbReference>